<dbReference type="Gramene" id="Kaladp0055s0095.1.v1.1">
    <property type="protein sequence ID" value="Kaladp0055s0095.1.v1.1.CDS.1"/>
    <property type="gene ID" value="Kaladp0055s0095.v1.1"/>
</dbReference>
<protein>
    <submittedName>
        <fullName evidence="2">Uncharacterized protein</fullName>
    </submittedName>
</protein>
<dbReference type="AlphaFoldDB" id="A0A7N0ZYJ8"/>
<dbReference type="Proteomes" id="UP000594263">
    <property type="component" value="Unplaced"/>
</dbReference>
<feature type="compositionally biased region" description="Polar residues" evidence="1">
    <location>
        <begin position="16"/>
        <end position="29"/>
    </location>
</feature>
<dbReference type="PANTHER" id="PTHR35714:SF1">
    <property type="entry name" value="OS02G0715300 PROTEIN"/>
    <property type="match status" value="1"/>
</dbReference>
<proteinExistence type="predicted"/>
<dbReference type="EnsemblPlants" id="Kaladp0055s0095.1.v1.1">
    <property type="protein sequence ID" value="Kaladp0055s0095.1.v1.1.CDS.1"/>
    <property type="gene ID" value="Kaladp0055s0095.v1.1"/>
</dbReference>
<keyword evidence="3" id="KW-1185">Reference proteome</keyword>
<sequence>MNRSFSTPPPALPVYQTKSTPQSSRTSLNLRHQASASWTAFGRSKTVGAARESYGGRSVRKIWNWGWGWMFNGSRSSKVEKAELGRPSRKSRGDLVQKARLRFRKLLVLDGNAGQPQTWRYNSFDYSKNFDDGSSKFYP</sequence>
<feature type="region of interest" description="Disordered" evidence="1">
    <location>
        <begin position="1"/>
        <end position="29"/>
    </location>
</feature>
<reference evidence="2" key="1">
    <citation type="submission" date="2021-01" db="UniProtKB">
        <authorList>
            <consortium name="EnsemblPlants"/>
        </authorList>
    </citation>
    <scope>IDENTIFICATION</scope>
</reference>
<organism evidence="2 3">
    <name type="scientific">Kalanchoe fedtschenkoi</name>
    <name type="common">Lavender scallops</name>
    <name type="synonym">South American air plant</name>
    <dbReference type="NCBI Taxonomy" id="63787"/>
    <lineage>
        <taxon>Eukaryota</taxon>
        <taxon>Viridiplantae</taxon>
        <taxon>Streptophyta</taxon>
        <taxon>Embryophyta</taxon>
        <taxon>Tracheophyta</taxon>
        <taxon>Spermatophyta</taxon>
        <taxon>Magnoliopsida</taxon>
        <taxon>eudicotyledons</taxon>
        <taxon>Gunneridae</taxon>
        <taxon>Pentapetalae</taxon>
        <taxon>Saxifragales</taxon>
        <taxon>Crassulaceae</taxon>
        <taxon>Kalanchoe</taxon>
    </lineage>
</organism>
<dbReference type="PANTHER" id="PTHR35714">
    <property type="entry name" value="OS02G0715300 PROTEIN"/>
    <property type="match status" value="1"/>
</dbReference>
<evidence type="ECO:0000256" key="1">
    <source>
        <dbReference type="SAM" id="MobiDB-lite"/>
    </source>
</evidence>
<name>A0A7N0ZYJ8_KALFE</name>
<accession>A0A7N0ZYJ8</accession>
<evidence type="ECO:0000313" key="2">
    <source>
        <dbReference type="EnsemblPlants" id="Kaladp0055s0095.1.v1.1.CDS.1"/>
    </source>
</evidence>
<evidence type="ECO:0000313" key="3">
    <source>
        <dbReference type="Proteomes" id="UP000594263"/>
    </source>
</evidence>